<comment type="caution">
    <text evidence="1">The sequence shown here is derived from an EMBL/GenBank/DDBJ whole genome shotgun (WGS) entry which is preliminary data.</text>
</comment>
<dbReference type="AlphaFoldDB" id="A0A7X0JG76"/>
<dbReference type="Proteomes" id="UP000522313">
    <property type="component" value="Unassembled WGS sequence"/>
</dbReference>
<evidence type="ECO:0000313" key="1">
    <source>
        <dbReference type="EMBL" id="MBB6505976.1"/>
    </source>
</evidence>
<protein>
    <submittedName>
        <fullName evidence="1">Uncharacterized protein</fullName>
    </submittedName>
</protein>
<reference evidence="1 2" key="2">
    <citation type="submission" date="2020-08" db="EMBL/GenBank/DDBJ databases">
        <authorList>
            <person name="Partida-Martinez L."/>
            <person name="Huntemann M."/>
            <person name="Clum A."/>
            <person name="Wang J."/>
            <person name="Palaniappan K."/>
            <person name="Ritter S."/>
            <person name="Chen I.-M."/>
            <person name="Stamatis D."/>
            <person name="Reddy T."/>
            <person name="O'Malley R."/>
            <person name="Daum C."/>
            <person name="Shapiro N."/>
            <person name="Ivanova N."/>
            <person name="Kyrpides N."/>
            <person name="Woyke T."/>
        </authorList>
    </citation>
    <scope>NUCLEOTIDE SEQUENCE [LARGE SCALE GENOMIC DNA]</scope>
    <source>
        <strain evidence="1 2">AS3.13</strain>
    </source>
</reference>
<proteinExistence type="predicted"/>
<sequence>MSRRPAPFPRVTSINLFEGVARALTQVRRTRAKKVSSNRLTDLADPLRGLFTDGAHLLRARF</sequence>
<name>A0A7X0JG76_9SPHN</name>
<gene>
    <name evidence="1" type="ORF">F4693_002973</name>
</gene>
<organism evidence="1 2">
    <name type="scientific">Sphingomonas endophytica</name>
    <dbReference type="NCBI Taxonomy" id="869719"/>
    <lineage>
        <taxon>Bacteria</taxon>
        <taxon>Pseudomonadati</taxon>
        <taxon>Pseudomonadota</taxon>
        <taxon>Alphaproteobacteria</taxon>
        <taxon>Sphingomonadales</taxon>
        <taxon>Sphingomonadaceae</taxon>
        <taxon>Sphingomonas</taxon>
    </lineage>
</organism>
<reference evidence="1 2" key="1">
    <citation type="submission" date="2020-08" db="EMBL/GenBank/DDBJ databases">
        <title>The Agave Microbiome: Exploring the role of microbial communities in plant adaptations to desert environments.</title>
        <authorList>
            <person name="Partida-Martinez L.P."/>
        </authorList>
    </citation>
    <scope>NUCLEOTIDE SEQUENCE [LARGE SCALE GENOMIC DNA]</scope>
    <source>
        <strain evidence="1 2">AS3.13</strain>
    </source>
</reference>
<evidence type="ECO:0000313" key="2">
    <source>
        <dbReference type="Proteomes" id="UP000522313"/>
    </source>
</evidence>
<dbReference type="EMBL" id="JACHBT010000016">
    <property type="protein sequence ID" value="MBB6505976.1"/>
    <property type="molecule type" value="Genomic_DNA"/>
</dbReference>
<accession>A0A7X0JG76</accession>